<dbReference type="InterPro" id="IPR013425">
    <property type="entry name" value="Autotrns_rpt"/>
</dbReference>
<evidence type="ECO:0000313" key="2">
    <source>
        <dbReference type="Proteomes" id="UP000298735"/>
    </source>
</evidence>
<dbReference type="AlphaFoldDB" id="A0A4Z1QP39"/>
<dbReference type="EMBL" id="CP109969">
    <property type="protein sequence ID" value="UYZ09297.1"/>
    <property type="molecule type" value="Genomic_DNA"/>
</dbReference>
<dbReference type="SUPFAM" id="SSF51126">
    <property type="entry name" value="Pectin lyase-like"/>
    <property type="match status" value="1"/>
</dbReference>
<dbReference type="Pfam" id="PF12951">
    <property type="entry name" value="PATR"/>
    <property type="match status" value="1"/>
</dbReference>
<dbReference type="Proteomes" id="UP000298735">
    <property type="component" value="Chromosome Linear"/>
</dbReference>
<dbReference type="PRINTS" id="PR00483">
    <property type="entry name" value="BACPHPHTASE"/>
</dbReference>
<dbReference type="OrthoDB" id="9805301at2"/>
<dbReference type="Pfam" id="PF01569">
    <property type="entry name" value="PAP2"/>
    <property type="match status" value="1"/>
</dbReference>
<proteinExistence type="predicted"/>
<dbReference type="GO" id="GO:0003993">
    <property type="term" value="F:acid phosphatase activity"/>
    <property type="evidence" value="ECO:0007669"/>
    <property type="project" value="InterPro"/>
</dbReference>
<dbReference type="SUPFAM" id="SSF48317">
    <property type="entry name" value="Acid phosphatase/Vanadium-dependent haloperoxidase"/>
    <property type="match status" value="1"/>
</dbReference>
<gene>
    <name evidence="1" type="ORF">CFBP5507_16500</name>
</gene>
<evidence type="ECO:0000313" key="1">
    <source>
        <dbReference type="EMBL" id="UYZ09297.1"/>
    </source>
</evidence>
<sequence length="660" mass="69273">MAKMKMSSVPSARSALLASVALLVLVSSAEAFDSNALAGQGYTIAVPEPVAHYPLPLADNYRNQTGKNEKGEAVRAYDDRDNPIIEILSGFNRIWTLGDEKWADGGANGDGPADFSHVKIVDPAVWQENMRYVLSVTGENRTRAAAFEAYLNDRRSQGYSVIYGMGPLAAWYREGAGATTTINHTLADFDPNEVIALKEDDKGTEAGAADSELKDFVAFMKVIRGPAGTTSPAKYFYSSPRPWRMNDKGEVIETGKETIGDRSFEGYESDRGVIVPALKYVRETRGRGKDGGFPSGHTNAAYLAAIAYAYAVPERFSELLTAASELGESRIVAGMHSPLDVIGGRITATAMAAAMLQDPKNAEVKKAAHAALQAYFTKRLPQGQSLIDFAHGAKPDVDQFADAAKNGTDYRRRMTYSFSRDKAAGDAPMVVPKGAEVLLETRLPYLDAAQRRAVLFSTGIEAGYPLLDDSNGWGRINLVAAAGGYGAFDGDVEVTMDAAAGGFNAVDTWANDIAGAGRLVKSGSGALTLGGHNSYSGGTIVREGTLMASSADALGTGSVLVSGGTLSLGGATDIVIGGDYAQSGGMLAVDPQKATLRIKGNAVLDGATLKLVFDGGAPAAGTRLEVVSANGLTGTFATIDAGNVKVRPVYSGTALSVVVE</sequence>
<dbReference type="InterPro" id="IPR001011">
    <property type="entry name" value="Acid_Pase_classA_bac"/>
</dbReference>
<dbReference type="Gene3D" id="1.20.144.10">
    <property type="entry name" value="Phosphatidic acid phosphatase type 2/haloperoxidase"/>
    <property type="match status" value="1"/>
</dbReference>
<protein>
    <submittedName>
        <fullName evidence="1">Phosphatase PAP2 family protein</fullName>
    </submittedName>
</protein>
<dbReference type="InterPro" id="IPR000326">
    <property type="entry name" value="PAP2/HPO"/>
</dbReference>
<dbReference type="InterPro" id="IPR011050">
    <property type="entry name" value="Pectin_lyase_fold/virulence"/>
</dbReference>
<dbReference type="InterPro" id="IPR036938">
    <property type="entry name" value="PAP2/HPO_sf"/>
</dbReference>
<name>A0A4Z1QP39_9HYPH</name>
<accession>A0A4Z1QP39</accession>
<dbReference type="GO" id="GO:0030288">
    <property type="term" value="C:outer membrane-bounded periplasmic space"/>
    <property type="evidence" value="ECO:0007669"/>
    <property type="project" value="InterPro"/>
</dbReference>
<reference evidence="1" key="1">
    <citation type="submission" date="2022-10" db="EMBL/GenBank/DDBJ databases">
        <title>Complete genome sequence of Agrobacterium salinitolerans CFBP5507.</title>
        <authorList>
            <person name="Tchabashvili S."/>
            <person name="Yen H.-C."/>
            <person name="Haryono M."/>
            <person name="Lin Y.-C."/>
            <person name="Lai E.-M."/>
            <person name="Kuo C.-H."/>
        </authorList>
    </citation>
    <scope>NUCLEOTIDE SEQUENCE</scope>
    <source>
        <strain evidence="1">CFBP5507</strain>
    </source>
</reference>
<dbReference type="KEGG" id="asal:CFBP5507_16500"/>
<dbReference type="SMART" id="SM00014">
    <property type="entry name" value="acidPPc"/>
    <property type="match status" value="1"/>
</dbReference>
<organism evidence="1 2">
    <name type="scientific">Agrobacterium salinitolerans</name>
    <dbReference type="NCBI Taxonomy" id="1183413"/>
    <lineage>
        <taxon>Bacteria</taxon>
        <taxon>Pseudomonadati</taxon>
        <taxon>Pseudomonadota</taxon>
        <taxon>Alphaproteobacteria</taxon>
        <taxon>Hyphomicrobiales</taxon>
        <taxon>Rhizobiaceae</taxon>
        <taxon>Rhizobium/Agrobacterium group</taxon>
        <taxon>Agrobacterium</taxon>
    </lineage>
</organism>
<dbReference type="RefSeq" id="WP_137412016.1">
    <property type="nucleotide sequence ID" value="NZ_CP109969.1"/>
</dbReference>
<dbReference type="NCBIfam" id="TIGR02601">
    <property type="entry name" value="autotrns_rpt"/>
    <property type="match status" value="1"/>
</dbReference>